<dbReference type="EMBL" id="DXHQ01000009">
    <property type="protein sequence ID" value="HIW07932.1"/>
    <property type="molecule type" value="Genomic_DNA"/>
</dbReference>
<proteinExistence type="predicted"/>
<accession>A0A9D1Q948</accession>
<dbReference type="AlphaFoldDB" id="A0A9D1Q948"/>
<protein>
    <submittedName>
        <fullName evidence="2">Foldase</fullName>
    </submittedName>
</protein>
<comment type="caution">
    <text evidence="2">The sequence shown here is derived from an EMBL/GenBank/DDBJ whole genome shotgun (WGS) entry which is preliminary data.</text>
</comment>
<sequence>MKQKLLALASALALCFSLAGCHTSTPDTVGSIGGEEISSGLYLLAQFDAYQQAAQYAGEDQDPANVKAFLKAEITPDGGEAVAVSDYVAEATQEELRRYAAVEARFAELGAELDPAYTAQADSYTDQLVENYGALYAANGIGEETIRHYEYNLAKQTALIDLVYSQDGETPLTDEELTDHLENEMLYLRYVTVPLYNTSTFAFADEDQTAEMLSLAEDAAASSTPDTFDETVAAALPGIYAVLDAELTAEDAAAQLSSSFLTRSQLTESFSEEAAATLDGLAVGDAAAVEYGATSLLIALRLDPLETLTLDALRATILSDMGAALIEADMDAAGAALSAELDQDAMSKLPASKIKMTV</sequence>
<gene>
    <name evidence="2" type="ORF">H9890_00840</name>
</gene>
<evidence type="ECO:0000256" key="1">
    <source>
        <dbReference type="SAM" id="SignalP"/>
    </source>
</evidence>
<name>A0A9D1Q948_9FIRM</name>
<reference evidence="2" key="2">
    <citation type="submission" date="2021-04" db="EMBL/GenBank/DDBJ databases">
        <authorList>
            <person name="Gilroy R."/>
        </authorList>
    </citation>
    <scope>NUCLEOTIDE SEQUENCE</scope>
    <source>
        <strain evidence="2">ChiHcolR34-3080</strain>
    </source>
</reference>
<evidence type="ECO:0000313" key="2">
    <source>
        <dbReference type="EMBL" id="HIW07932.1"/>
    </source>
</evidence>
<keyword evidence="1" id="KW-0732">Signal</keyword>
<feature type="signal peptide" evidence="1">
    <location>
        <begin position="1"/>
        <end position="19"/>
    </location>
</feature>
<feature type="chain" id="PRO_5039379861" evidence="1">
    <location>
        <begin position="20"/>
        <end position="358"/>
    </location>
</feature>
<dbReference type="PROSITE" id="PS51257">
    <property type="entry name" value="PROKAR_LIPOPROTEIN"/>
    <property type="match status" value="1"/>
</dbReference>
<evidence type="ECO:0000313" key="3">
    <source>
        <dbReference type="Proteomes" id="UP000823933"/>
    </source>
</evidence>
<organism evidence="2 3">
    <name type="scientific">Candidatus Faecalibacterium intestinigallinarum</name>
    <dbReference type="NCBI Taxonomy" id="2838581"/>
    <lineage>
        <taxon>Bacteria</taxon>
        <taxon>Bacillati</taxon>
        <taxon>Bacillota</taxon>
        <taxon>Clostridia</taxon>
        <taxon>Eubacteriales</taxon>
        <taxon>Oscillospiraceae</taxon>
        <taxon>Faecalibacterium</taxon>
    </lineage>
</organism>
<reference evidence="2" key="1">
    <citation type="journal article" date="2021" name="PeerJ">
        <title>Extensive microbial diversity within the chicken gut microbiome revealed by metagenomics and culture.</title>
        <authorList>
            <person name="Gilroy R."/>
            <person name="Ravi A."/>
            <person name="Getino M."/>
            <person name="Pursley I."/>
            <person name="Horton D.L."/>
            <person name="Alikhan N.F."/>
            <person name="Baker D."/>
            <person name="Gharbi K."/>
            <person name="Hall N."/>
            <person name="Watson M."/>
            <person name="Adriaenssens E.M."/>
            <person name="Foster-Nyarko E."/>
            <person name="Jarju S."/>
            <person name="Secka A."/>
            <person name="Antonio M."/>
            <person name="Oren A."/>
            <person name="Chaudhuri R.R."/>
            <person name="La Ragione R."/>
            <person name="Hildebrand F."/>
            <person name="Pallen M.J."/>
        </authorList>
    </citation>
    <scope>NUCLEOTIDE SEQUENCE</scope>
    <source>
        <strain evidence="2">ChiHcolR34-3080</strain>
    </source>
</reference>
<dbReference type="Proteomes" id="UP000823933">
    <property type="component" value="Unassembled WGS sequence"/>
</dbReference>